<dbReference type="InParanoid" id="A0A1W4WMQ6"/>
<accession>A0A1W4WMQ6</accession>
<keyword evidence="3" id="KW-0648">Protein biosynthesis</keyword>
<keyword evidence="2" id="KW-1185">Reference proteome</keyword>
<name>A0A1W4WMQ6_AGRPL</name>
<protein>
    <submittedName>
        <fullName evidence="3">Eukaryotic translation elongation factor 1 epsilon-1</fullName>
    </submittedName>
</protein>
<feature type="domain" description="Nuclear-export cofactor Arc1-like N-terminal" evidence="1">
    <location>
        <begin position="67"/>
        <end position="146"/>
    </location>
</feature>
<gene>
    <name evidence="3" type="primary">LOC108737050</name>
</gene>
<organism evidence="2 3">
    <name type="scientific">Agrilus planipennis</name>
    <name type="common">Emerald ash borer</name>
    <name type="synonym">Agrilus marcopoli</name>
    <dbReference type="NCBI Taxonomy" id="224129"/>
    <lineage>
        <taxon>Eukaryota</taxon>
        <taxon>Metazoa</taxon>
        <taxon>Ecdysozoa</taxon>
        <taxon>Arthropoda</taxon>
        <taxon>Hexapoda</taxon>
        <taxon>Insecta</taxon>
        <taxon>Pterygota</taxon>
        <taxon>Neoptera</taxon>
        <taxon>Endopterygota</taxon>
        <taxon>Coleoptera</taxon>
        <taxon>Polyphaga</taxon>
        <taxon>Elateriformia</taxon>
        <taxon>Buprestoidea</taxon>
        <taxon>Buprestidae</taxon>
        <taxon>Agrilinae</taxon>
        <taxon>Agrilus</taxon>
    </lineage>
</organism>
<proteinExistence type="predicted"/>
<dbReference type="GeneID" id="108737050"/>
<evidence type="ECO:0000313" key="2">
    <source>
        <dbReference type="Proteomes" id="UP000192223"/>
    </source>
</evidence>
<dbReference type="OrthoDB" id="19141at2759"/>
<dbReference type="SUPFAM" id="SSF47616">
    <property type="entry name" value="GST C-terminal domain-like"/>
    <property type="match status" value="1"/>
</dbReference>
<dbReference type="GO" id="GO:0005737">
    <property type="term" value="C:cytoplasm"/>
    <property type="evidence" value="ECO:0007669"/>
    <property type="project" value="TreeGrafter"/>
</dbReference>
<sequence>MMNTSLKTLNQISDFLKIPVKNIHINEKELLTCTIDKKPVCGFINIVSELLRKSSVLNYNGNIEIYQWLEYALVYASKVDCATNSRQILDELNEILANRTYLVLNILTVADVTLFYFLHNTMAHLSNVEKEKYINVCRWFDNLQQNQCLTNRKELVQFNTNYLSLFVPLKHL</sequence>
<dbReference type="GO" id="GO:0043517">
    <property type="term" value="P:positive regulation of DNA damage response, signal transduction by p53 class mediator"/>
    <property type="evidence" value="ECO:0007669"/>
    <property type="project" value="InterPro"/>
</dbReference>
<dbReference type="InterPro" id="IPR053836">
    <property type="entry name" value="Arc1-like_N"/>
</dbReference>
<dbReference type="GO" id="GO:0017101">
    <property type="term" value="C:aminoacyl-tRNA synthetase multienzyme complex"/>
    <property type="evidence" value="ECO:0007669"/>
    <property type="project" value="InterPro"/>
</dbReference>
<dbReference type="GO" id="GO:0003746">
    <property type="term" value="F:translation elongation factor activity"/>
    <property type="evidence" value="ECO:0007669"/>
    <property type="project" value="UniProtKB-KW"/>
</dbReference>
<reference evidence="3" key="1">
    <citation type="submission" date="2025-08" db="UniProtKB">
        <authorList>
            <consortium name="RefSeq"/>
        </authorList>
    </citation>
    <scope>IDENTIFICATION</scope>
    <source>
        <tissue evidence="3">Entire body</tissue>
    </source>
</reference>
<dbReference type="GO" id="GO:0005634">
    <property type="term" value="C:nucleus"/>
    <property type="evidence" value="ECO:0007669"/>
    <property type="project" value="TreeGrafter"/>
</dbReference>
<dbReference type="STRING" id="224129.A0A1W4WMQ6"/>
<dbReference type="PANTHER" id="PTHR44490">
    <property type="entry name" value="EUKARYOTIC TRANSLATION ELONGATION FACTOR 1 EPSILON-1"/>
    <property type="match status" value="1"/>
</dbReference>
<dbReference type="Proteomes" id="UP000192223">
    <property type="component" value="Unplaced"/>
</dbReference>
<evidence type="ECO:0000313" key="3">
    <source>
        <dbReference type="RefSeq" id="XP_018325211.1"/>
    </source>
</evidence>
<dbReference type="InterPro" id="IPR042450">
    <property type="entry name" value="EEF1E1"/>
</dbReference>
<dbReference type="FunCoup" id="A0A1W4WMQ6">
    <property type="interactions" value="1176"/>
</dbReference>
<dbReference type="PANTHER" id="PTHR44490:SF1">
    <property type="entry name" value="EUKARYOTIC TRANSLATION ELONGATION FACTOR 1 EPSILON-1"/>
    <property type="match status" value="1"/>
</dbReference>
<dbReference type="CTD" id="246507"/>
<dbReference type="RefSeq" id="XP_018325211.1">
    <property type="nucleotide sequence ID" value="XM_018469709.1"/>
</dbReference>
<dbReference type="AlphaFoldDB" id="A0A1W4WMQ6"/>
<dbReference type="InterPro" id="IPR036282">
    <property type="entry name" value="Glutathione-S-Trfase_C_sf"/>
</dbReference>
<evidence type="ECO:0000259" key="1">
    <source>
        <dbReference type="Pfam" id="PF21972"/>
    </source>
</evidence>
<keyword evidence="3" id="KW-0251">Elongation factor</keyword>
<dbReference type="Gene3D" id="1.20.1050.10">
    <property type="match status" value="1"/>
</dbReference>
<dbReference type="KEGG" id="apln:108737050"/>
<dbReference type="Pfam" id="PF21972">
    <property type="entry name" value="Arc1p_N_like"/>
    <property type="match status" value="1"/>
</dbReference>